<dbReference type="InterPro" id="IPR011335">
    <property type="entry name" value="Restrct_endonuc-II-like"/>
</dbReference>
<feature type="domain" description="Putative restriction endonuclease" evidence="1">
    <location>
        <begin position="16"/>
        <end position="149"/>
    </location>
</feature>
<dbReference type="EMBL" id="CP009417">
    <property type="protein sequence ID" value="AJD93389.1"/>
    <property type="molecule type" value="Genomic_DNA"/>
</dbReference>
<keyword evidence="3" id="KW-1185">Reference proteome</keyword>
<dbReference type="CDD" id="cd06260">
    <property type="entry name" value="DUF820-like"/>
    <property type="match status" value="1"/>
</dbReference>
<name>A0A0B5AZN4_9BACL</name>
<dbReference type="PANTHER" id="PTHR36558">
    <property type="entry name" value="GLR1098 PROTEIN"/>
    <property type="match status" value="1"/>
</dbReference>
<geneLocation type="plasmid" evidence="3"/>
<dbReference type="BioCyc" id="JESP1508404:G14D9-13355-MONOMER"/>
<proteinExistence type="predicted"/>
<dbReference type="AlphaFoldDB" id="A0A0B5AZN4"/>
<keyword evidence="2" id="KW-0614">Plasmid</keyword>
<accession>A0A0B5AZN4</accession>
<dbReference type="SUPFAM" id="SSF52980">
    <property type="entry name" value="Restriction endonuclease-like"/>
    <property type="match status" value="1"/>
</dbReference>
<evidence type="ECO:0000313" key="3">
    <source>
        <dbReference type="Proteomes" id="UP000031449"/>
    </source>
</evidence>
<evidence type="ECO:0000313" key="2">
    <source>
        <dbReference type="EMBL" id="AJD93389.1"/>
    </source>
</evidence>
<gene>
    <name evidence="2" type="ORF">JMA_40710</name>
</gene>
<sequence length="179" mass="20749">MKRDKLYIYSDIKTWEGRWELIDGVPFKTPAPSRIHQEISGELFYQLRNFFKEDGCRVYSAPTDVFLRETDEYANPDTVVQPDILVVCDENKLMDKGVKGAPDFIVEIVSPSTAIKDRNQKRPLYQKHGVKELWIIDPAHPFIEQYDFIAGTERVWSSEEEIQSSLFKGFSVNVNSLIK</sequence>
<organism evidence="2 3">
    <name type="scientific">Jeotgalibacillus malaysiensis</name>
    <dbReference type="NCBI Taxonomy" id="1508404"/>
    <lineage>
        <taxon>Bacteria</taxon>
        <taxon>Bacillati</taxon>
        <taxon>Bacillota</taxon>
        <taxon>Bacilli</taxon>
        <taxon>Bacillales</taxon>
        <taxon>Caryophanaceae</taxon>
        <taxon>Jeotgalibacillus</taxon>
    </lineage>
</organism>
<evidence type="ECO:0000259" key="1">
    <source>
        <dbReference type="Pfam" id="PF05685"/>
    </source>
</evidence>
<dbReference type="Pfam" id="PF05685">
    <property type="entry name" value="Uma2"/>
    <property type="match status" value="1"/>
</dbReference>
<reference evidence="2 3" key="1">
    <citation type="submission" date="2014-08" db="EMBL/GenBank/DDBJ databases">
        <title>Complete genome of a marine bacteria Jeotgalibacillus malaysiensis.</title>
        <authorList>
            <person name="Yaakop A.S."/>
            <person name="Chan K.-G."/>
            <person name="Goh K.M."/>
        </authorList>
    </citation>
    <scope>NUCLEOTIDE SEQUENCE [LARGE SCALE GENOMIC DNA]</scope>
    <source>
        <strain evidence="2 3">D5</strain>
        <plasmid evidence="3">Plasmid</plasmid>
    </source>
</reference>
<dbReference type="PANTHER" id="PTHR36558:SF1">
    <property type="entry name" value="RESTRICTION ENDONUCLEASE DOMAIN-CONTAINING PROTEIN-RELATED"/>
    <property type="match status" value="1"/>
</dbReference>
<dbReference type="InterPro" id="IPR008538">
    <property type="entry name" value="Uma2"/>
</dbReference>
<dbReference type="InterPro" id="IPR012296">
    <property type="entry name" value="Nuclease_put_TT1808"/>
</dbReference>
<dbReference type="KEGG" id="jeo:JMA_40710"/>
<dbReference type="Gene3D" id="3.90.1570.10">
    <property type="entry name" value="tt1808, chain A"/>
    <property type="match status" value="1"/>
</dbReference>
<dbReference type="HOGENOM" id="CLU_076312_0_2_9"/>
<protein>
    <recommendedName>
        <fullName evidence="1">Putative restriction endonuclease domain-containing protein</fullName>
    </recommendedName>
</protein>
<dbReference type="Proteomes" id="UP000031449">
    <property type="component" value="Plasmid unnamed"/>
</dbReference>